<evidence type="ECO:0000256" key="1">
    <source>
        <dbReference type="ARBA" id="ARBA00022448"/>
    </source>
</evidence>
<name>Q8RME6_RHOPL</name>
<dbReference type="InterPro" id="IPR036909">
    <property type="entry name" value="Cyt_c-like_dom_sf"/>
</dbReference>
<dbReference type="EMBL" id="AF498584">
    <property type="protein sequence ID" value="AAM16162.1"/>
    <property type="molecule type" value="Genomic_DNA"/>
</dbReference>
<dbReference type="PRINTS" id="PR00604">
    <property type="entry name" value="CYTCHRMECIAB"/>
</dbReference>
<dbReference type="InterPro" id="IPR002327">
    <property type="entry name" value="Cyt_c_1A/1B"/>
</dbReference>
<dbReference type="InterPro" id="IPR009056">
    <property type="entry name" value="Cyt_c-like_dom"/>
</dbReference>
<keyword evidence="4" id="KW-0249">Electron transport</keyword>
<dbReference type="GO" id="GO:0046872">
    <property type="term" value="F:metal ion binding"/>
    <property type="evidence" value="ECO:0007669"/>
    <property type="project" value="UniProtKB-KW"/>
</dbReference>
<organism evidence="8">
    <name type="scientific">Rhodopseudomonas palustris</name>
    <dbReference type="NCBI Taxonomy" id="1076"/>
    <lineage>
        <taxon>Bacteria</taxon>
        <taxon>Pseudomonadati</taxon>
        <taxon>Pseudomonadota</taxon>
        <taxon>Alphaproteobacteria</taxon>
        <taxon>Hyphomicrobiales</taxon>
        <taxon>Nitrobacteraceae</taxon>
        <taxon>Rhodopseudomonas</taxon>
    </lineage>
</organism>
<dbReference type="AlphaFoldDB" id="Q8RME6"/>
<accession>Q8RME6</accession>
<dbReference type="SUPFAM" id="SSF46626">
    <property type="entry name" value="Cytochrome c"/>
    <property type="match status" value="1"/>
</dbReference>
<dbReference type="Gene3D" id="1.10.760.10">
    <property type="entry name" value="Cytochrome c-like domain"/>
    <property type="match status" value="1"/>
</dbReference>
<evidence type="ECO:0000256" key="6">
    <source>
        <dbReference type="PROSITE-ProRule" id="PRU00433"/>
    </source>
</evidence>
<keyword evidence="2 6" id="KW-0349">Heme</keyword>
<reference evidence="8" key="1">
    <citation type="journal article" date="2003" name="Biochim. Biophys. Acta">
        <title>Cloning, heterologous expression, and characterization of recombinant class II cytochromes c from Rhodopseudomonas palustris.</title>
        <authorList>
            <person name="McGuirl M.A."/>
            <person name="Lee J.C."/>
            <person name="Lyubovitsky J.G."/>
            <person name="Thanyakoop C."/>
            <person name="Richards J.H."/>
            <person name="Gray H.B."/>
            <person name="Winkler J.R."/>
        </authorList>
    </citation>
    <scope>NUCLEOTIDE SEQUENCE</scope>
    <source>
        <strain evidence="8">ATCC17007</strain>
    </source>
</reference>
<feature type="domain" description="Cytochrome c" evidence="7">
    <location>
        <begin position="50"/>
        <end position="163"/>
    </location>
</feature>
<gene>
    <name evidence="8" type="primary">cycA</name>
</gene>
<evidence type="ECO:0000256" key="3">
    <source>
        <dbReference type="ARBA" id="ARBA00022723"/>
    </source>
</evidence>
<dbReference type="Pfam" id="PF00034">
    <property type="entry name" value="Cytochrom_C"/>
    <property type="match status" value="1"/>
</dbReference>
<evidence type="ECO:0000256" key="4">
    <source>
        <dbReference type="ARBA" id="ARBA00022982"/>
    </source>
</evidence>
<keyword evidence="1" id="KW-0813">Transport</keyword>
<evidence type="ECO:0000259" key="7">
    <source>
        <dbReference type="PROSITE" id="PS51007"/>
    </source>
</evidence>
<dbReference type="PROSITE" id="PS51007">
    <property type="entry name" value="CYTC"/>
    <property type="match status" value="1"/>
</dbReference>
<dbReference type="PANTHER" id="PTHR11961">
    <property type="entry name" value="CYTOCHROME C"/>
    <property type="match status" value="1"/>
</dbReference>
<protein>
    <submittedName>
        <fullName evidence="8">Cytochrome c2</fullName>
    </submittedName>
</protein>
<proteinExistence type="predicted"/>
<dbReference type="GO" id="GO:0009055">
    <property type="term" value="F:electron transfer activity"/>
    <property type="evidence" value="ECO:0007669"/>
    <property type="project" value="InterPro"/>
</dbReference>
<sequence length="163" mass="17515">MRLFVVAYEARGRLTPRRVLKERDVVKKLLTILSIAATAGSLSIGTASAQDAKAGEAVFKQCMTCHRADKNMVGPALGGVVGRKAGTAAGFTYSPLNHNSGEAGLVWTADNIINYLNDPNAFLKKFLTDKGKADQAVGVTKMTFKLANEQQRKDVVAYLATLK</sequence>
<dbReference type="GO" id="GO:0020037">
    <property type="term" value="F:heme binding"/>
    <property type="evidence" value="ECO:0007669"/>
    <property type="project" value="InterPro"/>
</dbReference>
<keyword evidence="5 6" id="KW-0408">Iron</keyword>
<evidence type="ECO:0000256" key="2">
    <source>
        <dbReference type="ARBA" id="ARBA00022617"/>
    </source>
</evidence>
<keyword evidence="3 6" id="KW-0479">Metal-binding</keyword>
<evidence type="ECO:0000256" key="5">
    <source>
        <dbReference type="ARBA" id="ARBA00023004"/>
    </source>
</evidence>
<evidence type="ECO:0000313" key="8">
    <source>
        <dbReference type="EMBL" id="AAM16162.1"/>
    </source>
</evidence>